<evidence type="ECO:0000313" key="2">
    <source>
        <dbReference type="Proteomes" id="UP000217790"/>
    </source>
</evidence>
<proteinExistence type="predicted"/>
<keyword evidence="2" id="KW-1185">Reference proteome</keyword>
<dbReference type="AlphaFoldDB" id="A0A2H3D6Z3"/>
<accession>A0A2H3D6Z3</accession>
<reference evidence="2" key="1">
    <citation type="journal article" date="2017" name="Nat. Ecol. Evol.">
        <title>Genome expansion and lineage-specific genetic innovations in the forest pathogenic fungi Armillaria.</title>
        <authorList>
            <person name="Sipos G."/>
            <person name="Prasanna A.N."/>
            <person name="Walter M.C."/>
            <person name="O'Connor E."/>
            <person name="Balint B."/>
            <person name="Krizsan K."/>
            <person name="Kiss B."/>
            <person name="Hess J."/>
            <person name="Varga T."/>
            <person name="Slot J."/>
            <person name="Riley R."/>
            <person name="Boka B."/>
            <person name="Rigling D."/>
            <person name="Barry K."/>
            <person name="Lee J."/>
            <person name="Mihaltcheva S."/>
            <person name="LaButti K."/>
            <person name="Lipzen A."/>
            <person name="Waldron R."/>
            <person name="Moloney N.M."/>
            <person name="Sperisen C."/>
            <person name="Kredics L."/>
            <person name="Vagvoelgyi C."/>
            <person name="Patrignani A."/>
            <person name="Fitzpatrick D."/>
            <person name="Nagy I."/>
            <person name="Doyle S."/>
            <person name="Anderson J.B."/>
            <person name="Grigoriev I.V."/>
            <person name="Gueldener U."/>
            <person name="Muensterkoetter M."/>
            <person name="Nagy L.G."/>
        </authorList>
    </citation>
    <scope>NUCLEOTIDE SEQUENCE [LARGE SCALE GENOMIC DNA]</scope>
    <source>
        <strain evidence="2">Ar21-2</strain>
    </source>
</reference>
<gene>
    <name evidence="1" type="ORF">ARMGADRAFT_1032084</name>
</gene>
<evidence type="ECO:0000313" key="1">
    <source>
        <dbReference type="EMBL" id="PBK90999.1"/>
    </source>
</evidence>
<name>A0A2H3D6Z3_ARMGA</name>
<organism evidence="1 2">
    <name type="scientific">Armillaria gallica</name>
    <name type="common">Bulbous honey fungus</name>
    <name type="synonym">Armillaria bulbosa</name>
    <dbReference type="NCBI Taxonomy" id="47427"/>
    <lineage>
        <taxon>Eukaryota</taxon>
        <taxon>Fungi</taxon>
        <taxon>Dikarya</taxon>
        <taxon>Basidiomycota</taxon>
        <taxon>Agaricomycotina</taxon>
        <taxon>Agaricomycetes</taxon>
        <taxon>Agaricomycetidae</taxon>
        <taxon>Agaricales</taxon>
        <taxon>Marasmiineae</taxon>
        <taxon>Physalacriaceae</taxon>
        <taxon>Armillaria</taxon>
    </lineage>
</organism>
<dbReference type="InParanoid" id="A0A2H3D6Z3"/>
<sequence length="136" mass="15278">MPPYSIIPTIKILLPAASVHTSKTTVSSFSTSPAVPQILMLRLNCEVFRIRGALVDPHGSFLPSCHQRHLGPGFPFFFLPWTKTVFSESPFKTEMEDVLQYDSKYPHQIIPSCSKDNVQTTVTEFSKSPNNDESYT</sequence>
<dbReference type="Proteomes" id="UP000217790">
    <property type="component" value="Unassembled WGS sequence"/>
</dbReference>
<protein>
    <submittedName>
        <fullName evidence="1">Uncharacterized protein</fullName>
    </submittedName>
</protein>
<dbReference type="EMBL" id="KZ293663">
    <property type="protein sequence ID" value="PBK90999.1"/>
    <property type="molecule type" value="Genomic_DNA"/>
</dbReference>